<proteinExistence type="predicted"/>
<dbReference type="GO" id="GO:0035312">
    <property type="term" value="F:5'-3' DNA exonuclease activity"/>
    <property type="evidence" value="ECO:0007669"/>
    <property type="project" value="TreeGrafter"/>
</dbReference>
<protein>
    <submittedName>
        <fullName evidence="3">PHP domain-containing protein</fullName>
    </submittedName>
</protein>
<dbReference type="AlphaFoldDB" id="A0A8I0AAV3"/>
<dbReference type="Gene3D" id="3.20.20.140">
    <property type="entry name" value="Metal-dependent hydrolases"/>
    <property type="match status" value="1"/>
</dbReference>
<evidence type="ECO:0000259" key="2">
    <source>
        <dbReference type="SMART" id="SM00481"/>
    </source>
</evidence>
<evidence type="ECO:0000313" key="4">
    <source>
        <dbReference type="Proteomes" id="UP000662088"/>
    </source>
</evidence>
<evidence type="ECO:0000256" key="1">
    <source>
        <dbReference type="SAM" id="MobiDB-lite"/>
    </source>
</evidence>
<feature type="domain" description="Polymerase/histidinol phosphatase N-terminal" evidence="2">
    <location>
        <begin position="4"/>
        <end position="69"/>
    </location>
</feature>
<dbReference type="SUPFAM" id="SSF89550">
    <property type="entry name" value="PHP domain-like"/>
    <property type="match status" value="1"/>
</dbReference>
<keyword evidence="4" id="KW-1185">Reference proteome</keyword>
<evidence type="ECO:0000313" key="3">
    <source>
        <dbReference type="EMBL" id="MBC5641056.1"/>
    </source>
</evidence>
<dbReference type="CDD" id="cd07438">
    <property type="entry name" value="PHP_HisPPase_AMP"/>
    <property type="match status" value="1"/>
</dbReference>
<dbReference type="Gene3D" id="1.10.150.650">
    <property type="match status" value="1"/>
</dbReference>
<dbReference type="GO" id="GO:0004534">
    <property type="term" value="F:5'-3' RNA exonuclease activity"/>
    <property type="evidence" value="ECO:0007669"/>
    <property type="project" value="TreeGrafter"/>
</dbReference>
<dbReference type="Proteomes" id="UP000662088">
    <property type="component" value="Unassembled WGS sequence"/>
</dbReference>
<feature type="region of interest" description="Disordered" evidence="1">
    <location>
        <begin position="1"/>
        <end position="21"/>
    </location>
</feature>
<feature type="compositionally biased region" description="Polar residues" evidence="1">
    <location>
        <begin position="9"/>
        <end position="20"/>
    </location>
</feature>
<dbReference type="RefSeq" id="WP_186835541.1">
    <property type="nucleotide sequence ID" value="NZ_JACOOQ010000022.1"/>
</dbReference>
<dbReference type="InterPro" id="IPR004013">
    <property type="entry name" value="PHP_dom"/>
</dbReference>
<dbReference type="SMART" id="SM00481">
    <property type="entry name" value="POLIIIAc"/>
    <property type="match status" value="1"/>
</dbReference>
<dbReference type="InterPro" id="IPR016195">
    <property type="entry name" value="Pol/histidinol_Pase-like"/>
</dbReference>
<dbReference type="PANTHER" id="PTHR42924">
    <property type="entry name" value="EXONUCLEASE"/>
    <property type="match status" value="1"/>
</dbReference>
<dbReference type="InterPro" id="IPR003141">
    <property type="entry name" value="Pol/His_phosphatase_N"/>
</dbReference>
<accession>A0A8I0AAV3</accession>
<gene>
    <name evidence="3" type="ORF">H8R92_11660</name>
</gene>
<name>A0A8I0AAV3_9CLOT</name>
<reference evidence="3" key="1">
    <citation type="submission" date="2020-08" db="EMBL/GenBank/DDBJ databases">
        <title>Genome public.</title>
        <authorList>
            <person name="Liu C."/>
            <person name="Sun Q."/>
        </authorList>
    </citation>
    <scope>NUCLEOTIDE SEQUENCE</scope>
    <source>
        <strain evidence="3">NSJ-42</strain>
    </source>
</reference>
<sequence length="275" mass="30602">MTICDLHTHSTASDGTSSPSEVVKRAKAANVKYLALTDHDTVSGIEEALKTAKDLDITFIPGIELSTYFNKESIHVLGFFKGDGYKNKELNDFLDSIKTKRIERAKKIVENLSKFHDIHITLESIMKNGKDTIARPHIAKAIMDAGYSYDKEYIFEHFIGNDCPAYIPSVQMDTKEGVELLKKHGAIVVLAHPVLLKKNSFQDVLALGFDGLEGIYAMNSKEDTEKFLSFANEHNLITSCGSDSHGGEDDIKHGSLGSMKMDEEWLTKFLTKLKA</sequence>
<organism evidence="3 4">
    <name type="scientific">Clostridium lentum</name>
    <dbReference type="NCBI Taxonomy" id="2763037"/>
    <lineage>
        <taxon>Bacteria</taxon>
        <taxon>Bacillati</taxon>
        <taxon>Bacillota</taxon>
        <taxon>Clostridia</taxon>
        <taxon>Eubacteriales</taxon>
        <taxon>Clostridiaceae</taxon>
        <taxon>Clostridium</taxon>
    </lineage>
</organism>
<dbReference type="EMBL" id="JACOOQ010000022">
    <property type="protein sequence ID" value="MBC5641056.1"/>
    <property type="molecule type" value="Genomic_DNA"/>
</dbReference>
<dbReference type="PANTHER" id="PTHR42924:SF3">
    <property type="entry name" value="POLYMERASE_HISTIDINOL PHOSPHATASE N-TERMINAL DOMAIN-CONTAINING PROTEIN"/>
    <property type="match status" value="1"/>
</dbReference>
<comment type="caution">
    <text evidence="3">The sequence shown here is derived from an EMBL/GenBank/DDBJ whole genome shotgun (WGS) entry which is preliminary data.</text>
</comment>
<dbReference type="InterPro" id="IPR052018">
    <property type="entry name" value="PHP_domain"/>
</dbReference>
<dbReference type="Pfam" id="PF02811">
    <property type="entry name" value="PHP"/>
    <property type="match status" value="1"/>
</dbReference>